<evidence type="ECO:0000313" key="1">
    <source>
        <dbReference type="EMBL" id="QNT64053.1"/>
    </source>
</evidence>
<proteinExistence type="predicted"/>
<reference evidence="1 2" key="1">
    <citation type="submission" date="2019-08" db="EMBL/GenBank/DDBJ databases">
        <authorList>
            <person name="Chang H.C."/>
            <person name="Mun S.Y."/>
        </authorList>
    </citation>
    <scope>NUCLEOTIDE SEQUENCE [LARGE SCALE GENOMIC DNA]</scope>
    <source>
        <strain evidence="1 2">SK</strain>
    </source>
</reference>
<dbReference type="RefSeq" id="WP_104914478.1">
    <property type="nucleotide sequence ID" value="NZ_CP026847.1"/>
</dbReference>
<sequence length="91" mass="9865">MVIFVEILFSLLIGGIGFLLLKNKDDLLGIKGKSIKKTAVGFGVWLIILAVAVLISILVWGSAPWPVIGILIVAMFSTMLLGIIISQKMFH</sequence>
<organism evidence="1 2">
    <name type="scientific">Weissella koreensis</name>
    <dbReference type="NCBI Taxonomy" id="165096"/>
    <lineage>
        <taxon>Bacteria</taxon>
        <taxon>Bacillati</taxon>
        <taxon>Bacillota</taxon>
        <taxon>Bacilli</taxon>
        <taxon>Lactobacillales</taxon>
        <taxon>Lactobacillaceae</taxon>
        <taxon>Weissella</taxon>
    </lineage>
</organism>
<keyword evidence="2" id="KW-1185">Reference proteome</keyword>
<accession>A0A7H1MKR7</accession>
<protein>
    <submittedName>
        <fullName evidence="1">Uncharacterized protein</fullName>
    </submittedName>
</protein>
<dbReference type="Proteomes" id="UP000516446">
    <property type="component" value="Chromosome"/>
</dbReference>
<dbReference type="AlphaFoldDB" id="A0A7H1MKR7"/>
<name>A0A7H1MKR7_9LACO</name>
<gene>
    <name evidence="1" type="ORF">FY536_01620</name>
</gene>
<evidence type="ECO:0000313" key="2">
    <source>
        <dbReference type="Proteomes" id="UP000516446"/>
    </source>
</evidence>
<dbReference type="EMBL" id="CP043431">
    <property type="protein sequence ID" value="QNT64053.1"/>
    <property type="molecule type" value="Genomic_DNA"/>
</dbReference>